<feature type="region of interest" description="Disordered" evidence="1">
    <location>
        <begin position="161"/>
        <end position="194"/>
    </location>
</feature>
<name>A0A9P6A2V6_PLEER</name>
<reference evidence="2" key="1">
    <citation type="submission" date="2020-11" db="EMBL/GenBank/DDBJ databases">
        <authorList>
            <consortium name="DOE Joint Genome Institute"/>
            <person name="Ahrendt S."/>
            <person name="Riley R."/>
            <person name="Andreopoulos W."/>
            <person name="Labutti K."/>
            <person name="Pangilinan J."/>
            <person name="Ruiz-Duenas F.J."/>
            <person name="Barrasa J.M."/>
            <person name="Sanchez-Garcia M."/>
            <person name="Camarero S."/>
            <person name="Miyauchi S."/>
            <person name="Serrano A."/>
            <person name="Linde D."/>
            <person name="Babiker R."/>
            <person name="Drula E."/>
            <person name="Ayuso-Fernandez I."/>
            <person name="Pacheco R."/>
            <person name="Padilla G."/>
            <person name="Ferreira P."/>
            <person name="Barriuso J."/>
            <person name="Kellner H."/>
            <person name="Castanera R."/>
            <person name="Alfaro M."/>
            <person name="Ramirez L."/>
            <person name="Pisabarro A.G."/>
            <person name="Kuo A."/>
            <person name="Tritt A."/>
            <person name="Lipzen A."/>
            <person name="He G."/>
            <person name="Yan M."/>
            <person name="Ng V."/>
            <person name="Cullen D."/>
            <person name="Martin F."/>
            <person name="Rosso M.-N."/>
            <person name="Henrissat B."/>
            <person name="Hibbett D."/>
            <person name="Martinez A.T."/>
            <person name="Grigoriev I.V."/>
        </authorList>
    </citation>
    <scope>NUCLEOTIDE SEQUENCE</scope>
    <source>
        <strain evidence="2">ATCC 90797</strain>
    </source>
</reference>
<dbReference type="AlphaFoldDB" id="A0A9P6A2V6"/>
<protein>
    <submittedName>
        <fullName evidence="2">Uncharacterized protein</fullName>
    </submittedName>
</protein>
<feature type="compositionally biased region" description="Polar residues" evidence="1">
    <location>
        <begin position="246"/>
        <end position="255"/>
    </location>
</feature>
<evidence type="ECO:0000256" key="1">
    <source>
        <dbReference type="SAM" id="MobiDB-lite"/>
    </source>
</evidence>
<feature type="region of interest" description="Disordered" evidence="1">
    <location>
        <begin position="51"/>
        <end position="70"/>
    </location>
</feature>
<dbReference type="EMBL" id="MU154554">
    <property type="protein sequence ID" value="KAF9496246.1"/>
    <property type="molecule type" value="Genomic_DNA"/>
</dbReference>
<evidence type="ECO:0000313" key="2">
    <source>
        <dbReference type="EMBL" id="KAF9496246.1"/>
    </source>
</evidence>
<gene>
    <name evidence="2" type="ORF">BDN71DRAFT_1505942</name>
</gene>
<feature type="region of interest" description="Disordered" evidence="1">
    <location>
        <begin position="1"/>
        <end position="44"/>
    </location>
</feature>
<sequence length="285" mass="29593">MRIQKDGMMVKAKSSNEIHTPDGPVTGDFNTHPLLTRNSSRKRHVAHIQSPCSSAEHGMEPESPTPVGSGTGHPALKLHKLLVAEDSGRAAESSKCTDATLLTGKAAPPVAEAAVTIAEPESTTPVGPWTGPTTGPTLKPCKSLVAGGVPKHSVELSKAADATSLASKATPSDAEAAVPKRHKKQHVASSNEVAPEAVLKCATGEVTSKATPPDTEAAVPKRHKTKYVASTSEVTVQAVPKHLKTKNATTSSTGEATIPASPPSPTWAQLASSHLRLKQSRNLGR</sequence>
<comment type="caution">
    <text evidence="2">The sequence shown here is derived from an EMBL/GenBank/DDBJ whole genome shotgun (WGS) entry which is preliminary data.</text>
</comment>
<dbReference type="Proteomes" id="UP000807025">
    <property type="component" value="Unassembled WGS sequence"/>
</dbReference>
<accession>A0A9P6A2V6</accession>
<proteinExistence type="predicted"/>
<organism evidence="2 3">
    <name type="scientific">Pleurotus eryngii</name>
    <name type="common">Boletus of the steppes</name>
    <dbReference type="NCBI Taxonomy" id="5323"/>
    <lineage>
        <taxon>Eukaryota</taxon>
        <taxon>Fungi</taxon>
        <taxon>Dikarya</taxon>
        <taxon>Basidiomycota</taxon>
        <taxon>Agaricomycotina</taxon>
        <taxon>Agaricomycetes</taxon>
        <taxon>Agaricomycetidae</taxon>
        <taxon>Agaricales</taxon>
        <taxon>Pleurotineae</taxon>
        <taxon>Pleurotaceae</taxon>
        <taxon>Pleurotus</taxon>
    </lineage>
</organism>
<keyword evidence="3" id="KW-1185">Reference proteome</keyword>
<feature type="region of interest" description="Disordered" evidence="1">
    <location>
        <begin position="238"/>
        <end position="285"/>
    </location>
</feature>
<feature type="compositionally biased region" description="Basic residues" evidence="1">
    <location>
        <begin position="275"/>
        <end position="285"/>
    </location>
</feature>
<evidence type="ECO:0000313" key="3">
    <source>
        <dbReference type="Proteomes" id="UP000807025"/>
    </source>
</evidence>